<reference evidence="2" key="2">
    <citation type="submission" date="2016-06" db="EMBL/GenBank/DDBJ databases">
        <title>The genome of a short-lived fish provides insights into sex chromosome evolution and the genetic control of aging.</title>
        <authorList>
            <person name="Reichwald K."/>
            <person name="Felder M."/>
            <person name="Petzold A."/>
            <person name="Koch P."/>
            <person name="Groth M."/>
            <person name="Platzer M."/>
        </authorList>
    </citation>
    <scope>NUCLEOTIDE SEQUENCE</scope>
    <source>
        <tissue evidence="2">Brain</tissue>
    </source>
</reference>
<name>A0A1A8B190_NOTFU</name>
<reference evidence="2" key="1">
    <citation type="submission" date="2016-05" db="EMBL/GenBank/DDBJ databases">
        <authorList>
            <person name="Lavstsen T."/>
            <person name="Jespersen J.S."/>
        </authorList>
    </citation>
    <scope>NUCLEOTIDE SEQUENCE</scope>
    <source>
        <tissue evidence="2">Brain</tissue>
    </source>
</reference>
<gene>
    <name evidence="2" type="primary">Nfu_g_1_023845</name>
</gene>
<dbReference type="AlphaFoldDB" id="A0A1A8B190"/>
<dbReference type="EMBL" id="HADY01021760">
    <property type="protein sequence ID" value="SBP60245.1"/>
    <property type="molecule type" value="Transcribed_RNA"/>
</dbReference>
<feature type="compositionally biased region" description="Basic residues" evidence="1">
    <location>
        <begin position="69"/>
        <end position="82"/>
    </location>
</feature>
<evidence type="ECO:0000313" key="2">
    <source>
        <dbReference type="EMBL" id="SBP60245.1"/>
    </source>
</evidence>
<protein>
    <submittedName>
        <fullName evidence="2">Uncharacterized protein</fullName>
    </submittedName>
</protein>
<proteinExistence type="predicted"/>
<sequence length="104" mass="11804">MRRINVHQAVQIVRLFFELEAEEVGGDSQPESEANSEDVDDDVADPSFLIEELGHDEAEDDGRDAAPRRSNKRSGRRRAAVRSRRETEPLPTPKCMYIIAKLIK</sequence>
<feature type="region of interest" description="Disordered" evidence="1">
    <location>
        <begin position="23"/>
        <end position="90"/>
    </location>
</feature>
<feature type="compositionally biased region" description="Acidic residues" evidence="1">
    <location>
        <begin position="34"/>
        <end position="44"/>
    </location>
</feature>
<evidence type="ECO:0000256" key="1">
    <source>
        <dbReference type="SAM" id="MobiDB-lite"/>
    </source>
</evidence>
<accession>A0A1A8B190</accession>
<organism evidence="2">
    <name type="scientific">Nothobranchius furzeri</name>
    <name type="common">Turquoise killifish</name>
    <dbReference type="NCBI Taxonomy" id="105023"/>
    <lineage>
        <taxon>Eukaryota</taxon>
        <taxon>Metazoa</taxon>
        <taxon>Chordata</taxon>
        <taxon>Craniata</taxon>
        <taxon>Vertebrata</taxon>
        <taxon>Euteleostomi</taxon>
        <taxon>Actinopterygii</taxon>
        <taxon>Neopterygii</taxon>
        <taxon>Teleostei</taxon>
        <taxon>Neoteleostei</taxon>
        <taxon>Acanthomorphata</taxon>
        <taxon>Ovalentaria</taxon>
        <taxon>Atherinomorphae</taxon>
        <taxon>Cyprinodontiformes</taxon>
        <taxon>Nothobranchiidae</taxon>
        <taxon>Nothobranchius</taxon>
    </lineage>
</organism>